<dbReference type="SUPFAM" id="SSF55729">
    <property type="entry name" value="Acyl-CoA N-acyltransferases (Nat)"/>
    <property type="match status" value="1"/>
</dbReference>
<keyword evidence="3" id="KW-1185">Reference proteome</keyword>
<gene>
    <name evidence="2" type="ORF">CLV36_103111</name>
</gene>
<proteinExistence type="predicted"/>
<dbReference type="InterPro" id="IPR016181">
    <property type="entry name" value="Acyl_CoA_acyltransferase"/>
</dbReference>
<feature type="domain" description="N-acetyltransferase" evidence="1">
    <location>
        <begin position="6"/>
        <end position="156"/>
    </location>
</feature>
<dbReference type="Pfam" id="PF00583">
    <property type="entry name" value="Acetyltransf_1"/>
    <property type="match status" value="1"/>
</dbReference>
<protein>
    <submittedName>
        <fullName evidence="2">Ribosomal protein S18 acetylase RimI-like enzyme</fullName>
    </submittedName>
</protein>
<accession>A0ABX5EQW9</accession>
<sequence>MRIEQVNIRPMEEKDKEAIISLSSRYTEFELSSWRDRKAMEDAQKQASLEAVNNPEYNIFVAEDSNGLFLGYIQLGEFTDSFTKTKQGFIDSIAVAKEAEGKGVGKSLMCFAEKWAKEQGYGTIVLYVFAKNKKARSLYEKMNYTEETIKYVKILD</sequence>
<organism evidence="2 3">
    <name type="scientific">Laceyella sediminis</name>
    <dbReference type="NCBI Taxonomy" id="573074"/>
    <lineage>
        <taxon>Bacteria</taxon>
        <taxon>Bacillati</taxon>
        <taxon>Bacillota</taxon>
        <taxon>Bacilli</taxon>
        <taxon>Bacillales</taxon>
        <taxon>Thermoactinomycetaceae</taxon>
        <taxon>Laceyella</taxon>
    </lineage>
</organism>
<evidence type="ECO:0000313" key="2">
    <source>
        <dbReference type="EMBL" id="PRZ15886.1"/>
    </source>
</evidence>
<dbReference type="Proteomes" id="UP000238836">
    <property type="component" value="Unassembled WGS sequence"/>
</dbReference>
<reference evidence="2 3" key="1">
    <citation type="submission" date="2018-03" db="EMBL/GenBank/DDBJ databases">
        <title>Genomic Encyclopedia of Archaeal and Bacterial Type Strains, Phase II (KMG-II): from individual species to whole genera.</title>
        <authorList>
            <person name="Goeker M."/>
        </authorList>
    </citation>
    <scope>NUCLEOTIDE SEQUENCE [LARGE SCALE GENOMIC DNA]</scope>
    <source>
        <strain evidence="2 3">RHA1</strain>
    </source>
</reference>
<dbReference type="InterPro" id="IPR000182">
    <property type="entry name" value="GNAT_dom"/>
</dbReference>
<dbReference type="EMBL" id="PVTZ01000003">
    <property type="protein sequence ID" value="PRZ15886.1"/>
    <property type="molecule type" value="Genomic_DNA"/>
</dbReference>
<evidence type="ECO:0000259" key="1">
    <source>
        <dbReference type="PROSITE" id="PS51186"/>
    </source>
</evidence>
<evidence type="ECO:0000313" key="3">
    <source>
        <dbReference type="Proteomes" id="UP000238836"/>
    </source>
</evidence>
<dbReference type="Gene3D" id="3.40.630.30">
    <property type="match status" value="1"/>
</dbReference>
<dbReference type="CDD" id="cd04301">
    <property type="entry name" value="NAT_SF"/>
    <property type="match status" value="1"/>
</dbReference>
<name>A0ABX5EQW9_9BACL</name>
<dbReference type="PANTHER" id="PTHR43072">
    <property type="entry name" value="N-ACETYLTRANSFERASE"/>
    <property type="match status" value="1"/>
</dbReference>
<comment type="caution">
    <text evidence="2">The sequence shown here is derived from an EMBL/GenBank/DDBJ whole genome shotgun (WGS) entry which is preliminary data.</text>
</comment>
<dbReference type="PROSITE" id="PS51186">
    <property type="entry name" value="GNAT"/>
    <property type="match status" value="1"/>
</dbReference>
<dbReference type="RefSeq" id="WP_022736004.1">
    <property type="nucleotide sequence ID" value="NZ_PVTZ01000003.1"/>
</dbReference>